<dbReference type="PANTHER" id="PTHR42885:SF1">
    <property type="entry name" value="THREONINE-PHOSPHATE DECARBOXYLASE"/>
    <property type="match status" value="1"/>
</dbReference>
<evidence type="ECO:0000256" key="7">
    <source>
        <dbReference type="ARBA" id="ARBA00023239"/>
    </source>
</evidence>
<accession>A0ABW5RUV1</accession>
<dbReference type="CDD" id="cd00609">
    <property type="entry name" value="AAT_like"/>
    <property type="match status" value="1"/>
</dbReference>
<dbReference type="EMBL" id="JBHUMF010000031">
    <property type="protein sequence ID" value="MFD2682131.1"/>
    <property type="molecule type" value="Genomic_DNA"/>
</dbReference>
<evidence type="ECO:0000256" key="5">
    <source>
        <dbReference type="ARBA" id="ARBA00022573"/>
    </source>
</evidence>
<dbReference type="Gene3D" id="3.90.1150.10">
    <property type="entry name" value="Aspartate Aminotransferase, domain 1"/>
    <property type="match status" value="1"/>
</dbReference>
<comment type="function">
    <text evidence="2">Decarboxylates L-threonine-O-3-phosphate to yield (R)-1-amino-2-propanol O-2-phosphate, the precursor for the linkage between the nucleotide loop and the corrin ring in cobalamin.</text>
</comment>
<dbReference type="InterPro" id="IPR004838">
    <property type="entry name" value="NHTrfase_class1_PyrdxlP-BS"/>
</dbReference>
<evidence type="ECO:0000256" key="2">
    <source>
        <dbReference type="ARBA" id="ARBA00003444"/>
    </source>
</evidence>
<evidence type="ECO:0000256" key="6">
    <source>
        <dbReference type="ARBA" id="ARBA00022898"/>
    </source>
</evidence>
<evidence type="ECO:0000259" key="10">
    <source>
        <dbReference type="Pfam" id="PF00155"/>
    </source>
</evidence>
<evidence type="ECO:0000256" key="9">
    <source>
        <dbReference type="ARBA" id="ARBA00048531"/>
    </source>
</evidence>
<dbReference type="InterPro" id="IPR015424">
    <property type="entry name" value="PyrdxlP-dep_Trfase"/>
</dbReference>
<dbReference type="Gene3D" id="3.40.640.10">
    <property type="entry name" value="Type I PLP-dependent aspartate aminotransferase-like (Major domain)"/>
    <property type="match status" value="1"/>
</dbReference>
<dbReference type="NCBIfam" id="TIGR01140">
    <property type="entry name" value="L_thr_O3P_dcar"/>
    <property type="match status" value="1"/>
</dbReference>
<dbReference type="InterPro" id="IPR005860">
    <property type="entry name" value="CobD"/>
</dbReference>
<feature type="domain" description="Aminotransferase class I/classII large" evidence="10">
    <location>
        <begin position="24"/>
        <end position="348"/>
    </location>
</feature>
<protein>
    <recommendedName>
        <fullName evidence="4">threonine-phosphate decarboxylase</fullName>
        <ecNumber evidence="4">4.1.1.81</ecNumber>
    </recommendedName>
    <alternativeName>
        <fullName evidence="8">L-threonine-O-3-phosphate decarboxylase</fullName>
    </alternativeName>
</protein>
<dbReference type="Pfam" id="PF00155">
    <property type="entry name" value="Aminotran_1_2"/>
    <property type="match status" value="1"/>
</dbReference>
<evidence type="ECO:0000256" key="1">
    <source>
        <dbReference type="ARBA" id="ARBA00001933"/>
    </source>
</evidence>
<dbReference type="Proteomes" id="UP001597506">
    <property type="component" value="Unassembled WGS sequence"/>
</dbReference>
<name>A0ABW5RUV1_9BACI</name>
<organism evidence="11 12">
    <name type="scientific">Bacillus seohaeanensis</name>
    <dbReference type="NCBI Taxonomy" id="284580"/>
    <lineage>
        <taxon>Bacteria</taxon>
        <taxon>Bacillati</taxon>
        <taxon>Bacillota</taxon>
        <taxon>Bacilli</taxon>
        <taxon>Bacillales</taxon>
        <taxon>Bacillaceae</taxon>
        <taxon>Bacillus</taxon>
    </lineage>
</organism>
<dbReference type="PROSITE" id="PS00105">
    <property type="entry name" value="AA_TRANSFER_CLASS_1"/>
    <property type="match status" value="1"/>
</dbReference>
<gene>
    <name evidence="11" type="primary">cobD</name>
    <name evidence="11" type="ORF">ACFSUL_15435</name>
</gene>
<evidence type="ECO:0000256" key="4">
    <source>
        <dbReference type="ARBA" id="ARBA00012285"/>
    </source>
</evidence>
<proteinExistence type="predicted"/>
<keyword evidence="6" id="KW-0663">Pyridoxal phosphate</keyword>
<evidence type="ECO:0000256" key="8">
    <source>
        <dbReference type="ARBA" id="ARBA00029996"/>
    </source>
</evidence>
<evidence type="ECO:0000313" key="12">
    <source>
        <dbReference type="Proteomes" id="UP001597506"/>
    </source>
</evidence>
<dbReference type="RefSeq" id="WP_377936843.1">
    <property type="nucleotide sequence ID" value="NZ_JBHUMF010000031.1"/>
</dbReference>
<sequence>MNWPKHGSNPQFLYRALNQEYPSNFIDFSTNINPLGMPEEIRNELIIGIDELEHYPDSTGIELKNEIAKKENIATEGVLLGNGAAEIITIIGRWLQGEQVLICQPTFSEYEASCLQNQCLVEYISLDELETPSNVFERFHSVRAIFLCNPNNPTGEVLEKDIILNLLREAKKTSTYVIIDEAFYDFLEDEHTYSIYLHEYSNLIILRSLTKMYAIAGLRLGYALMEGNLQEKLSAFLPHWNVNSLALRTGRIALTLDEFTEETRKHILKEKKRLFYYFDQNGYQYSLSRVNYYLLRDPSMDEQTELLNYLTAQGIVPRHTFNFPGLNGRWLRFAIKTESENNRLMEVLQTWKDRR</sequence>
<keyword evidence="7 11" id="KW-0456">Lyase</keyword>
<dbReference type="InterPro" id="IPR015421">
    <property type="entry name" value="PyrdxlP-dep_Trfase_major"/>
</dbReference>
<keyword evidence="12" id="KW-1185">Reference proteome</keyword>
<evidence type="ECO:0000256" key="3">
    <source>
        <dbReference type="ARBA" id="ARBA00004953"/>
    </source>
</evidence>
<dbReference type="SUPFAM" id="SSF53383">
    <property type="entry name" value="PLP-dependent transferases"/>
    <property type="match status" value="1"/>
</dbReference>
<dbReference type="InterPro" id="IPR004839">
    <property type="entry name" value="Aminotransferase_I/II_large"/>
</dbReference>
<dbReference type="GO" id="GO:0048472">
    <property type="term" value="F:threonine-phosphate decarboxylase activity"/>
    <property type="evidence" value="ECO:0007669"/>
    <property type="project" value="UniProtKB-EC"/>
</dbReference>
<comment type="cofactor">
    <cofactor evidence="1">
        <name>pyridoxal 5'-phosphate</name>
        <dbReference type="ChEBI" id="CHEBI:597326"/>
    </cofactor>
</comment>
<keyword evidence="5" id="KW-0169">Cobalamin biosynthesis</keyword>
<comment type="pathway">
    <text evidence="3">Cofactor biosynthesis; adenosylcobalamin biosynthesis.</text>
</comment>
<dbReference type="EC" id="4.1.1.81" evidence="4"/>
<evidence type="ECO:0000313" key="11">
    <source>
        <dbReference type="EMBL" id="MFD2682131.1"/>
    </source>
</evidence>
<dbReference type="InterPro" id="IPR015422">
    <property type="entry name" value="PyrdxlP-dep_Trfase_small"/>
</dbReference>
<dbReference type="PANTHER" id="PTHR42885">
    <property type="entry name" value="HISTIDINOL-PHOSPHATE AMINOTRANSFERASE-RELATED"/>
    <property type="match status" value="1"/>
</dbReference>
<comment type="catalytic activity">
    <reaction evidence="9">
        <text>O-phospho-L-threonine + H(+) = (R)-1-aminopropan-2-yl phosphate + CO2</text>
        <dbReference type="Rhea" id="RHEA:11492"/>
        <dbReference type="ChEBI" id="CHEBI:15378"/>
        <dbReference type="ChEBI" id="CHEBI:16526"/>
        <dbReference type="ChEBI" id="CHEBI:58563"/>
        <dbReference type="ChEBI" id="CHEBI:58675"/>
        <dbReference type="EC" id="4.1.1.81"/>
    </reaction>
</comment>
<comment type="caution">
    <text evidence="11">The sequence shown here is derived from an EMBL/GenBank/DDBJ whole genome shotgun (WGS) entry which is preliminary data.</text>
</comment>
<reference evidence="12" key="1">
    <citation type="journal article" date="2019" name="Int. J. Syst. Evol. Microbiol.">
        <title>The Global Catalogue of Microorganisms (GCM) 10K type strain sequencing project: providing services to taxonomists for standard genome sequencing and annotation.</title>
        <authorList>
            <consortium name="The Broad Institute Genomics Platform"/>
            <consortium name="The Broad Institute Genome Sequencing Center for Infectious Disease"/>
            <person name="Wu L."/>
            <person name="Ma J."/>
        </authorList>
    </citation>
    <scope>NUCLEOTIDE SEQUENCE [LARGE SCALE GENOMIC DNA]</scope>
    <source>
        <strain evidence="12">KCTC 3913</strain>
    </source>
</reference>